<proteinExistence type="predicted"/>
<dbReference type="InterPro" id="IPR013783">
    <property type="entry name" value="Ig-like_fold"/>
</dbReference>
<comment type="caution">
    <text evidence="6">The sequence shown here is derived from an EMBL/GenBank/DDBJ whole genome shotgun (WGS) entry which is preliminary data.</text>
</comment>
<feature type="chain" id="PRO_5032371814" description="Fibronectin type-III domain-containing protein" evidence="4">
    <location>
        <begin position="33"/>
        <end position="965"/>
    </location>
</feature>
<feature type="domain" description="Fibronectin type-III" evidence="5">
    <location>
        <begin position="540"/>
        <end position="625"/>
    </location>
</feature>
<dbReference type="GO" id="GO:0000272">
    <property type="term" value="P:polysaccharide catabolic process"/>
    <property type="evidence" value="ECO:0007669"/>
    <property type="project" value="UniProtKB-KW"/>
</dbReference>
<reference evidence="6 7" key="1">
    <citation type="submission" date="2020-08" db="EMBL/GenBank/DDBJ databases">
        <title>Sequencing the genomes of 1000 actinobacteria strains.</title>
        <authorList>
            <person name="Klenk H.-P."/>
        </authorList>
    </citation>
    <scope>NUCLEOTIDE SEQUENCE [LARGE SCALE GENOMIC DNA]</scope>
    <source>
        <strain evidence="6 7">DSM 45362</strain>
    </source>
</reference>
<dbReference type="EMBL" id="JACHMN010000003">
    <property type="protein sequence ID" value="MBB5873650.1"/>
    <property type="molecule type" value="Genomic_DNA"/>
</dbReference>
<evidence type="ECO:0000256" key="1">
    <source>
        <dbReference type="ARBA" id="ARBA00022737"/>
    </source>
</evidence>
<feature type="signal peptide" evidence="4">
    <location>
        <begin position="1"/>
        <end position="32"/>
    </location>
</feature>
<protein>
    <recommendedName>
        <fullName evidence="5">Fibronectin type-III domain-containing protein</fullName>
    </recommendedName>
</protein>
<keyword evidence="3" id="KW-0119">Carbohydrate metabolism</keyword>
<dbReference type="PANTHER" id="PTHR13817">
    <property type="entry name" value="TITIN"/>
    <property type="match status" value="1"/>
</dbReference>
<dbReference type="Gene3D" id="3.20.20.80">
    <property type="entry name" value="Glycosidases"/>
    <property type="match status" value="1"/>
</dbReference>
<dbReference type="SUPFAM" id="SSF49265">
    <property type="entry name" value="Fibronectin type III"/>
    <property type="match status" value="3"/>
</dbReference>
<dbReference type="AlphaFoldDB" id="A0A841C3W0"/>
<keyword evidence="7" id="KW-1185">Reference proteome</keyword>
<evidence type="ECO:0000256" key="3">
    <source>
        <dbReference type="ARBA" id="ARBA00023326"/>
    </source>
</evidence>
<dbReference type="Pfam" id="PF00041">
    <property type="entry name" value="fn3"/>
    <property type="match status" value="1"/>
</dbReference>
<dbReference type="PROSITE" id="PS50853">
    <property type="entry name" value="FN3"/>
    <property type="match status" value="6"/>
</dbReference>
<keyword evidence="4" id="KW-0732">Signal</keyword>
<feature type="domain" description="Fibronectin type-III" evidence="5">
    <location>
        <begin position="626"/>
        <end position="709"/>
    </location>
</feature>
<dbReference type="Proteomes" id="UP000587527">
    <property type="component" value="Unassembled WGS sequence"/>
</dbReference>
<sequence>MTPLPKRRGGLRRTLLAVTAALLLSPPVVTMAAQPAAALPPGYKGIQAGAVLNDDCSLSVSGQKISGPGADTAVLNATKWLRIDFRIARTCRDAYVNLLAGLPSHISIIGLLDSEFSNAEPVDFAQHAVEIACDGGYGRVTVWEIRNEPNHNDTWLEPARFGEFVARSAYRIHSECHDEVISGGLVGDSGRGPVWTYITDTSAAIAAHPEWSNSAYTSLNAAVDGVGIHPYSYARRMHITEEPHQPLADFLWHMTGERGNPVSGERIYVTEFGYRMQDNNIDELKPEEMADEGEQCDNLVEGFQQIAASGIYAATWFTLMDWDDEHRRFGLYNINNGPERLARYGYVDGNCAGPTAGVFNEEADQLQWTSTALAGTAGRASLAATSYEIAVAPPGSSAFSIIKTSSQPFLPMYAFNPPLAVGVHRWKVTRITDGRRYPSPGQWTFNYLGRPSPPTGAYAAGGSTGTFYTINWTDNAISETGYEISNSFETRIAPANATSLTWTGATPGVKDCFRVRSYNAFGPSYWALETCATTPSLPTAPSNVTATVLSGTSVRVNWADLAGNETGYQVSDGTTTVSLAANSTTYTWSGLTMGTTKCFTVRSYNTVGYSPWSGSVCATLPTIPIAPAGQTATVASGTSITLTWQDKSTNEWGFEISNGTTTNVVGANSTSYTWGGLANGTYLCLMVRSYNNAGYSAWTPYACATTPTIPVAPNAQTATVVSGTSIRINWADRSANEWGFEISNGTTSTVVGANSTSYTWGGLANGTYMCFMVRAYNQAGYSPWTPYACATTPTIPIAPAGQTATPISGTQITVTWQDRSNNETSFQLYNGVSYLTLPANTTSYTWGGLANGTYMCFSIKAVNLAGQSASTPYACATTPTVPAVPTNQTATPISTSQIRVNWVDRSTNEIGFQVFDGVTYWTVPANTTVFTRTGLASKKYMCFAIRSYNSVGYSAFTPYACATTF</sequence>
<feature type="domain" description="Fibronectin type-III" evidence="5">
    <location>
        <begin position="450"/>
        <end position="537"/>
    </location>
</feature>
<keyword evidence="2" id="KW-0378">Hydrolase</keyword>
<evidence type="ECO:0000259" key="5">
    <source>
        <dbReference type="PROSITE" id="PS50853"/>
    </source>
</evidence>
<feature type="domain" description="Fibronectin type-III" evidence="5">
    <location>
        <begin position="712"/>
        <end position="795"/>
    </location>
</feature>
<feature type="domain" description="Fibronectin type-III" evidence="5">
    <location>
        <begin position="798"/>
        <end position="881"/>
    </location>
</feature>
<dbReference type="InterPro" id="IPR017853">
    <property type="entry name" value="GH"/>
</dbReference>
<dbReference type="SUPFAM" id="SSF51445">
    <property type="entry name" value="(Trans)glycosidases"/>
    <property type="match status" value="1"/>
</dbReference>
<evidence type="ECO:0000256" key="2">
    <source>
        <dbReference type="ARBA" id="ARBA00023295"/>
    </source>
</evidence>
<dbReference type="PANTHER" id="PTHR13817:SF173">
    <property type="entry name" value="FRAZZLED"/>
    <property type="match status" value="1"/>
</dbReference>
<dbReference type="InterPro" id="IPR036116">
    <property type="entry name" value="FN3_sf"/>
</dbReference>
<dbReference type="RefSeq" id="WP_184845120.1">
    <property type="nucleotide sequence ID" value="NZ_JACHMN010000003.1"/>
</dbReference>
<evidence type="ECO:0000256" key="4">
    <source>
        <dbReference type="SAM" id="SignalP"/>
    </source>
</evidence>
<keyword evidence="2" id="KW-0326">Glycosidase</keyword>
<dbReference type="SMART" id="SM00060">
    <property type="entry name" value="FN3"/>
    <property type="match status" value="6"/>
</dbReference>
<dbReference type="InterPro" id="IPR003961">
    <property type="entry name" value="FN3_dom"/>
</dbReference>
<name>A0A841C3W0_9ACTN</name>
<evidence type="ECO:0000313" key="6">
    <source>
        <dbReference type="EMBL" id="MBB5873650.1"/>
    </source>
</evidence>
<keyword evidence="3" id="KW-0624">Polysaccharide degradation</keyword>
<keyword evidence="1" id="KW-0677">Repeat</keyword>
<dbReference type="GO" id="GO:0016798">
    <property type="term" value="F:hydrolase activity, acting on glycosyl bonds"/>
    <property type="evidence" value="ECO:0007669"/>
    <property type="project" value="UniProtKB-KW"/>
</dbReference>
<dbReference type="Gene3D" id="2.60.40.10">
    <property type="entry name" value="Immunoglobulins"/>
    <property type="match status" value="6"/>
</dbReference>
<accession>A0A841C3W0</accession>
<evidence type="ECO:0000313" key="7">
    <source>
        <dbReference type="Proteomes" id="UP000587527"/>
    </source>
</evidence>
<gene>
    <name evidence="6" type="ORF">F4553_007084</name>
</gene>
<dbReference type="CDD" id="cd00063">
    <property type="entry name" value="FN3"/>
    <property type="match status" value="4"/>
</dbReference>
<organism evidence="6 7">
    <name type="scientific">Allocatelliglobosispora scoriae</name>
    <dbReference type="NCBI Taxonomy" id="643052"/>
    <lineage>
        <taxon>Bacteria</taxon>
        <taxon>Bacillati</taxon>
        <taxon>Actinomycetota</taxon>
        <taxon>Actinomycetes</taxon>
        <taxon>Micromonosporales</taxon>
        <taxon>Micromonosporaceae</taxon>
        <taxon>Allocatelliglobosispora</taxon>
    </lineage>
</organism>
<feature type="domain" description="Fibronectin type-III" evidence="5">
    <location>
        <begin position="884"/>
        <end position="965"/>
    </location>
</feature>
<dbReference type="InterPro" id="IPR050964">
    <property type="entry name" value="Striated_Muscle_Regulatory"/>
</dbReference>